<sequence length="48" mass="5417">MRHNLFALVNGNRSGFTTGKRNHFILFNDALDTSENIDKSLTASIYDT</sequence>
<comment type="caution">
    <text evidence="1">The sequence shown here is derived from an EMBL/GenBank/DDBJ whole genome shotgun (WGS) entry which is preliminary data.</text>
</comment>
<dbReference type="AlphaFoldDB" id="A0A645EUY7"/>
<organism evidence="1">
    <name type="scientific">bioreactor metagenome</name>
    <dbReference type="NCBI Taxonomy" id="1076179"/>
    <lineage>
        <taxon>unclassified sequences</taxon>
        <taxon>metagenomes</taxon>
        <taxon>ecological metagenomes</taxon>
    </lineage>
</organism>
<accession>A0A645EUY7</accession>
<protein>
    <submittedName>
        <fullName evidence="1">Uncharacterized protein</fullName>
    </submittedName>
</protein>
<reference evidence="1" key="1">
    <citation type="submission" date="2019-08" db="EMBL/GenBank/DDBJ databases">
        <authorList>
            <person name="Kucharzyk K."/>
            <person name="Murdoch R.W."/>
            <person name="Higgins S."/>
            <person name="Loffler F."/>
        </authorList>
    </citation>
    <scope>NUCLEOTIDE SEQUENCE</scope>
</reference>
<dbReference type="EMBL" id="VSSQ01051181">
    <property type="protein sequence ID" value="MPN05270.1"/>
    <property type="molecule type" value="Genomic_DNA"/>
</dbReference>
<name>A0A645EUY7_9ZZZZ</name>
<gene>
    <name evidence="1" type="ORF">SDC9_152520</name>
</gene>
<proteinExistence type="predicted"/>
<evidence type="ECO:0000313" key="1">
    <source>
        <dbReference type="EMBL" id="MPN05270.1"/>
    </source>
</evidence>